<sequence>MSKKYAVEFADVANHQQINLPEVIDDAFCDGCGVVSIPGITSSSRVSYRKLKKKEKKKNASRRLVIRCLECNHTKEHDSLVTQSIKPINSSSSDVSNKKQSRKRKTNDLSSLLAAKKKQETKKTSLDLMELTINKNFIGKN</sequence>
<feature type="compositionally biased region" description="Low complexity" evidence="1">
    <location>
        <begin position="83"/>
        <end position="95"/>
    </location>
</feature>
<dbReference type="Proteomes" id="UP001385951">
    <property type="component" value="Unassembled WGS sequence"/>
</dbReference>
<dbReference type="GO" id="GO:0008033">
    <property type="term" value="P:tRNA processing"/>
    <property type="evidence" value="ECO:0007669"/>
    <property type="project" value="TreeGrafter"/>
</dbReference>
<gene>
    <name evidence="2" type="ORF">QCA50_011967</name>
</gene>
<proteinExistence type="predicted"/>
<dbReference type="InterPro" id="IPR007175">
    <property type="entry name" value="Rpr2/Snm1/Rpp21"/>
</dbReference>
<dbReference type="PANTHER" id="PTHR14742:SF3">
    <property type="entry name" value="RIBONUCLEASE MRP PROTEIN SUBUNIT SNM1"/>
    <property type="match status" value="1"/>
</dbReference>
<feature type="region of interest" description="Disordered" evidence="1">
    <location>
        <begin position="78"/>
        <end position="120"/>
    </location>
</feature>
<dbReference type="Pfam" id="PF04032">
    <property type="entry name" value="Rpr2"/>
    <property type="match status" value="1"/>
</dbReference>
<dbReference type="PANTHER" id="PTHR14742">
    <property type="entry name" value="RIBONUCLEASE P SUBUNIT P21"/>
    <property type="match status" value="1"/>
</dbReference>
<protein>
    <submittedName>
        <fullName evidence="2">Uncharacterized protein</fullName>
    </submittedName>
</protein>
<evidence type="ECO:0000313" key="2">
    <source>
        <dbReference type="EMBL" id="KAK7684726.1"/>
    </source>
</evidence>
<evidence type="ECO:0000256" key="1">
    <source>
        <dbReference type="SAM" id="MobiDB-lite"/>
    </source>
</evidence>
<evidence type="ECO:0000313" key="3">
    <source>
        <dbReference type="Proteomes" id="UP001385951"/>
    </source>
</evidence>
<dbReference type="Gene3D" id="6.20.50.20">
    <property type="match status" value="1"/>
</dbReference>
<dbReference type="EMBL" id="JASBNA010000023">
    <property type="protein sequence ID" value="KAK7684726.1"/>
    <property type="molecule type" value="Genomic_DNA"/>
</dbReference>
<keyword evidence="3" id="KW-1185">Reference proteome</keyword>
<comment type="caution">
    <text evidence="2">The sequence shown here is derived from an EMBL/GenBank/DDBJ whole genome shotgun (WGS) entry which is preliminary data.</text>
</comment>
<accession>A0AAW0FV50</accession>
<reference evidence="2 3" key="1">
    <citation type="submission" date="2022-09" db="EMBL/GenBank/DDBJ databases">
        <authorList>
            <person name="Palmer J.M."/>
        </authorList>
    </citation>
    <scope>NUCLEOTIDE SEQUENCE [LARGE SCALE GENOMIC DNA]</scope>
    <source>
        <strain evidence="2 3">DSM 7382</strain>
    </source>
</reference>
<dbReference type="GO" id="GO:0005655">
    <property type="term" value="C:nucleolar ribonuclease P complex"/>
    <property type="evidence" value="ECO:0007669"/>
    <property type="project" value="TreeGrafter"/>
</dbReference>
<dbReference type="AlphaFoldDB" id="A0AAW0FV50"/>
<name>A0AAW0FV50_9APHY</name>
<organism evidence="2 3">
    <name type="scientific">Cerrena zonata</name>
    <dbReference type="NCBI Taxonomy" id="2478898"/>
    <lineage>
        <taxon>Eukaryota</taxon>
        <taxon>Fungi</taxon>
        <taxon>Dikarya</taxon>
        <taxon>Basidiomycota</taxon>
        <taxon>Agaricomycotina</taxon>
        <taxon>Agaricomycetes</taxon>
        <taxon>Polyporales</taxon>
        <taxon>Cerrenaceae</taxon>
        <taxon>Cerrena</taxon>
    </lineage>
</organism>